<evidence type="ECO:0000313" key="2">
    <source>
        <dbReference type="EMBL" id="VEI01971.1"/>
    </source>
</evidence>
<dbReference type="InterPro" id="IPR036388">
    <property type="entry name" value="WH-like_DNA-bd_sf"/>
</dbReference>
<proteinExistence type="predicted"/>
<sequence>MRATAAPYPSEFRECVVRVVRPREDGVSLAQIIKDSGIHGTTIHKSFRQADIDGDHRSGATREESSGLWDLHRRNRQLEQESEV</sequence>
<dbReference type="EMBL" id="LR134473">
    <property type="protein sequence ID" value="VEI01971.1"/>
    <property type="molecule type" value="Genomic_DNA"/>
</dbReference>
<keyword evidence="3" id="KW-1185">Reference proteome</keyword>
<gene>
    <name evidence="2" type="ORF">NCTC13652_00136</name>
</gene>
<organism evidence="2 3">
    <name type="scientific">Acidipropionibacterium jensenii</name>
    <dbReference type="NCBI Taxonomy" id="1749"/>
    <lineage>
        <taxon>Bacteria</taxon>
        <taxon>Bacillati</taxon>
        <taxon>Actinomycetota</taxon>
        <taxon>Actinomycetes</taxon>
        <taxon>Propionibacteriales</taxon>
        <taxon>Propionibacteriaceae</taxon>
        <taxon>Acidipropionibacterium</taxon>
    </lineage>
</organism>
<name>A0A448NVK7_9ACTN</name>
<dbReference type="InterPro" id="IPR009057">
    <property type="entry name" value="Homeodomain-like_sf"/>
</dbReference>
<evidence type="ECO:0008006" key="4">
    <source>
        <dbReference type="Google" id="ProtNLM"/>
    </source>
</evidence>
<evidence type="ECO:0000256" key="1">
    <source>
        <dbReference type="SAM" id="MobiDB-lite"/>
    </source>
</evidence>
<dbReference type="AlphaFoldDB" id="A0A448NVK7"/>
<reference evidence="2 3" key="1">
    <citation type="submission" date="2018-12" db="EMBL/GenBank/DDBJ databases">
        <authorList>
            <consortium name="Pathogen Informatics"/>
        </authorList>
    </citation>
    <scope>NUCLEOTIDE SEQUENCE [LARGE SCALE GENOMIC DNA]</scope>
    <source>
        <strain evidence="2 3">NCTC13652</strain>
    </source>
</reference>
<dbReference type="Proteomes" id="UP000277858">
    <property type="component" value="Chromosome"/>
</dbReference>
<protein>
    <recommendedName>
        <fullName evidence="4">Transposase</fullName>
    </recommendedName>
</protein>
<accession>A0A448NVK7</accession>
<dbReference type="SUPFAM" id="SSF46689">
    <property type="entry name" value="Homeodomain-like"/>
    <property type="match status" value="1"/>
</dbReference>
<evidence type="ECO:0000313" key="3">
    <source>
        <dbReference type="Proteomes" id="UP000277858"/>
    </source>
</evidence>
<dbReference type="Gene3D" id="1.10.10.10">
    <property type="entry name" value="Winged helix-like DNA-binding domain superfamily/Winged helix DNA-binding domain"/>
    <property type="match status" value="1"/>
</dbReference>
<feature type="region of interest" description="Disordered" evidence="1">
    <location>
        <begin position="49"/>
        <end position="68"/>
    </location>
</feature>